<keyword evidence="2" id="KW-1185">Reference proteome</keyword>
<sequence>MIYVFEEYSKDLELSLDPNWTKYPIDTTRKPKIDDLPKLDISRILTRLTFKVPTDINSIM</sequence>
<comment type="caution">
    <text evidence="1">The sequence shown here is derived from an EMBL/GenBank/DDBJ whole genome shotgun (WGS) entry which is preliminary data.</text>
</comment>
<dbReference type="Proteomes" id="UP000326759">
    <property type="component" value="Unassembled WGS sequence"/>
</dbReference>
<reference evidence="1 2" key="1">
    <citation type="journal article" date="2019" name="PLoS Biol.">
        <title>Sex chromosomes control vertical transmission of feminizing Wolbachia symbionts in an isopod.</title>
        <authorList>
            <person name="Becking T."/>
            <person name="Chebbi M.A."/>
            <person name="Giraud I."/>
            <person name="Moumen B."/>
            <person name="Laverre T."/>
            <person name="Caubet Y."/>
            <person name="Peccoud J."/>
            <person name="Gilbert C."/>
            <person name="Cordaux R."/>
        </authorList>
    </citation>
    <scope>NUCLEOTIDE SEQUENCE [LARGE SCALE GENOMIC DNA]</scope>
    <source>
        <strain evidence="1">ANa2</strain>
        <tissue evidence="1">Whole body excluding digestive tract and cuticle</tissue>
    </source>
</reference>
<gene>
    <name evidence="1" type="ORF">Anas_14444</name>
</gene>
<organism evidence="1 2">
    <name type="scientific">Armadillidium nasatum</name>
    <dbReference type="NCBI Taxonomy" id="96803"/>
    <lineage>
        <taxon>Eukaryota</taxon>
        <taxon>Metazoa</taxon>
        <taxon>Ecdysozoa</taxon>
        <taxon>Arthropoda</taxon>
        <taxon>Crustacea</taxon>
        <taxon>Multicrustacea</taxon>
        <taxon>Malacostraca</taxon>
        <taxon>Eumalacostraca</taxon>
        <taxon>Peracarida</taxon>
        <taxon>Isopoda</taxon>
        <taxon>Oniscidea</taxon>
        <taxon>Crinocheta</taxon>
        <taxon>Armadillidiidae</taxon>
        <taxon>Armadillidium</taxon>
    </lineage>
</organism>
<evidence type="ECO:0000313" key="2">
    <source>
        <dbReference type="Proteomes" id="UP000326759"/>
    </source>
</evidence>
<dbReference type="EMBL" id="SEYY01012153">
    <property type="protein sequence ID" value="KAB7500955.1"/>
    <property type="molecule type" value="Genomic_DNA"/>
</dbReference>
<proteinExistence type="predicted"/>
<evidence type="ECO:0000313" key="1">
    <source>
        <dbReference type="EMBL" id="KAB7500955.1"/>
    </source>
</evidence>
<protein>
    <submittedName>
        <fullName evidence="1">Uncharacterized protein</fullName>
    </submittedName>
</protein>
<dbReference type="AlphaFoldDB" id="A0A5N5T7C5"/>
<name>A0A5N5T7C5_9CRUS</name>
<accession>A0A5N5T7C5</accession>